<feature type="non-terminal residue" evidence="1">
    <location>
        <position position="1"/>
    </location>
</feature>
<reference evidence="1" key="1">
    <citation type="submission" date="2020-05" db="EMBL/GenBank/DDBJ databases">
        <authorList>
            <person name="Chiriac C."/>
            <person name="Salcher M."/>
            <person name="Ghai R."/>
            <person name="Kavagutti S V."/>
        </authorList>
    </citation>
    <scope>NUCLEOTIDE SEQUENCE</scope>
</reference>
<evidence type="ECO:0000313" key="1">
    <source>
        <dbReference type="EMBL" id="CAB4201905.1"/>
    </source>
</evidence>
<organism evidence="1">
    <name type="scientific">uncultured Caudovirales phage</name>
    <dbReference type="NCBI Taxonomy" id="2100421"/>
    <lineage>
        <taxon>Viruses</taxon>
        <taxon>Duplodnaviria</taxon>
        <taxon>Heunggongvirae</taxon>
        <taxon>Uroviricota</taxon>
        <taxon>Caudoviricetes</taxon>
        <taxon>Peduoviridae</taxon>
        <taxon>Maltschvirus</taxon>
        <taxon>Maltschvirus maltsch</taxon>
    </lineage>
</organism>
<protein>
    <submittedName>
        <fullName evidence="1">Uncharacterized protein</fullName>
    </submittedName>
</protein>
<proteinExistence type="predicted"/>
<dbReference type="EMBL" id="LR797310">
    <property type="protein sequence ID" value="CAB4201905.1"/>
    <property type="molecule type" value="Genomic_DNA"/>
</dbReference>
<gene>
    <name evidence="1" type="ORF">UFOVP1360_1</name>
</gene>
<accession>A0A6J5S156</accession>
<sequence length="71" mass="7758">LGRSGSVSMQSDKDGIVVRVGYDSPYAVTQHERQEFKHDDGRRAKWLELTMAEQAAYVGTFLAQALGGALS</sequence>
<name>A0A6J5S156_9CAUD</name>